<comment type="caution">
    <text evidence="2">The sequence shown here is derived from an EMBL/GenBank/DDBJ whole genome shotgun (WGS) entry which is preliminary data.</text>
</comment>
<evidence type="ECO:0000256" key="1">
    <source>
        <dbReference type="ARBA" id="ARBA00022729"/>
    </source>
</evidence>
<name>A0A3M8CM44_9BACL</name>
<protein>
    <recommendedName>
        <fullName evidence="4">SbsA Ig-like domain-containing protein</fullName>
    </recommendedName>
</protein>
<evidence type="ECO:0008006" key="4">
    <source>
        <dbReference type="Google" id="ProtNLM"/>
    </source>
</evidence>
<dbReference type="InterPro" id="IPR014755">
    <property type="entry name" value="Cu-Rt/internalin_Ig-like"/>
</dbReference>
<keyword evidence="3" id="KW-1185">Reference proteome</keyword>
<sequence>MKIDTTVATAALQDDKKTVVLTFAANQSGKSHTLVVSGVKNADKSKTLAAVTKVVSFDDTTAPTVKTVEYTSAGKVVVTFSEPMDTSVTPIFRVNGAPVTASFVSGSKTQIEASVTLAKGSTATVYVAAAKDVAGNEMGLFNGSVVVPNDTTAPSITSVTQVAQDTVRIVLNEALGTTGALDLVSGDVKVLKGTTVISHVAGTTDIAVTKNTTVDPTGKTYDVQLDLNGATAGDGIFAAGSTTQDLTFMIDAGAFGDAYGNTNASLYSKTLTLTADSTGPAFVSSAVASNKQTFEITFNKAIGTTTDKTKIVVTDANGVRYTVDSATRATDTKVLVVDLYSGTTVIPNGTYTIKLGAGSVVDAYTNANVEATTTVVVGDASDVTAPVATIDNVQTTGPADVPNKFLVSFDEKVTSATALNKANYKLDGADLPAGTDVYFTDSTQTKVQIDLPANSINIGEVGTGTNANLSVSGVKDEAGNTAAAKSAAVLVEDNTAAVLESAQLIGDTLVLNFNENLLASFATGADIDDILGDFVITGGTATFAKADVIPTDDTADGGAQPATGTVSIDGKKLVINIVGNDSNWSTVKAASTLKVKTDATALKDANKLLVKDAVEVTVSK</sequence>
<evidence type="ECO:0000313" key="2">
    <source>
        <dbReference type="EMBL" id="RNB76708.1"/>
    </source>
</evidence>
<accession>A0A3M8CM44</accession>
<reference evidence="2 3" key="1">
    <citation type="submission" date="2018-10" db="EMBL/GenBank/DDBJ databases">
        <title>Phylogenomics of Brevibacillus.</title>
        <authorList>
            <person name="Dunlap C."/>
        </authorList>
    </citation>
    <scope>NUCLEOTIDE SEQUENCE [LARGE SCALE GENOMIC DNA]</scope>
    <source>
        <strain evidence="2 3">JCM 12215</strain>
    </source>
</reference>
<keyword evidence="1" id="KW-0732">Signal</keyword>
<dbReference type="EMBL" id="RHHR01000004">
    <property type="protein sequence ID" value="RNB76708.1"/>
    <property type="molecule type" value="Genomic_DNA"/>
</dbReference>
<proteinExistence type="predicted"/>
<dbReference type="OrthoDB" id="2476827at2"/>
<dbReference type="AlphaFoldDB" id="A0A3M8CM44"/>
<evidence type="ECO:0000313" key="3">
    <source>
        <dbReference type="Proteomes" id="UP000282028"/>
    </source>
</evidence>
<organism evidence="2 3">
    <name type="scientific">Brevibacillus invocatus</name>
    <dbReference type="NCBI Taxonomy" id="173959"/>
    <lineage>
        <taxon>Bacteria</taxon>
        <taxon>Bacillati</taxon>
        <taxon>Bacillota</taxon>
        <taxon>Bacilli</taxon>
        <taxon>Bacillales</taxon>
        <taxon>Paenibacillaceae</taxon>
        <taxon>Brevibacillus</taxon>
    </lineage>
</organism>
<gene>
    <name evidence="2" type="ORF">EDM52_02130</name>
</gene>
<dbReference type="Gene3D" id="2.60.40.1220">
    <property type="match status" value="3"/>
</dbReference>
<dbReference type="Proteomes" id="UP000282028">
    <property type="component" value="Unassembled WGS sequence"/>
</dbReference>
<dbReference type="RefSeq" id="WP_122907372.1">
    <property type="nucleotide sequence ID" value="NZ_CBCSBE010000044.1"/>
</dbReference>